<sequence>MPKGICLMEIHYLCGKLIIIIQAITMNIALALIVFLVAALLIWGIAEAHYKDFHYEEDKPHHPDPTAQKGPHKELNIRDIMRDNSTSGYNAVG</sequence>
<protein>
    <recommendedName>
        <fullName evidence="4">Cbb3-type cytochrome oxidase assembly protein CcoS</fullName>
    </recommendedName>
</protein>
<keyword evidence="1" id="KW-0472">Membrane</keyword>
<evidence type="ECO:0000256" key="1">
    <source>
        <dbReference type="SAM" id="Phobius"/>
    </source>
</evidence>
<keyword evidence="3" id="KW-1185">Reference proteome</keyword>
<name>A0ABV1FMN8_9BACT</name>
<proteinExistence type="predicted"/>
<dbReference type="EMBL" id="JBBNFP010000002">
    <property type="protein sequence ID" value="MEQ2485644.1"/>
    <property type="molecule type" value="Genomic_DNA"/>
</dbReference>
<dbReference type="Proteomes" id="UP001487296">
    <property type="component" value="Unassembled WGS sequence"/>
</dbReference>
<evidence type="ECO:0000313" key="3">
    <source>
        <dbReference type="Proteomes" id="UP001487296"/>
    </source>
</evidence>
<comment type="caution">
    <text evidence="2">The sequence shown here is derived from an EMBL/GenBank/DDBJ whole genome shotgun (WGS) entry which is preliminary data.</text>
</comment>
<keyword evidence="1" id="KW-1133">Transmembrane helix</keyword>
<evidence type="ECO:0000313" key="2">
    <source>
        <dbReference type="EMBL" id="MEQ2485644.1"/>
    </source>
</evidence>
<accession>A0ABV1FMN8</accession>
<reference evidence="2 3" key="1">
    <citation type="submission" date="2024-04" db="EMBL/GenBank/DDBJ databases">
        <title>Human intestinal bacterial collection.</title>
        <authorList>
            <person name="Pauvert C."/>
            <person name="Hitch T.C.A."/>
            <person name="Clavel T."/>
        </authorList>
    </citation>
    <scope>NUCLEOTIDE SEQUENCE [LARGE SCALE GENOMIC DNA]</scope>
    <source>
        <strain evidence="2 3">CLA-AA-H145</strain>
    </source>
</reference>
<keyword evidence="1" id="KW-0812">Transmembrane</keyword>
<feature type="transmembrane region" description="Helical" evidence="1">
    <location>
        <begin position="17"/>
        <end position="43"/>
    </location>
</feature>
<organism evidence="2 3">
    <name type="scientific">Hallella faecis</name>
    <dbReference type="NCBI Taxonomy" id="2841596"/>
    <lineage>
        <taxon>Bacteria</taxon>
        <taxon>Pseudomonadati</taxon>
        <taxon>Bacteroidota</taxon>
        <taxon>Bacteroidia</taxon>
        <taxon>Bacteroidales</taxon>
        <taxon>Prevotellaceae</taxon>
        <taxon>Hallella</taxon>
    </lineage>
</organism>
<evidence type="ECO:0008006" key="4">
    <source>
        <dbReference type="Google" id="ProtNLM"/>
    </source>
</evidence>
<gene>
    <name evidence="2" type="ORF">AAAT34_01090</name>
</gene>